<proteinExistence type="predicted"/>
<accession>A0A9D1T5Y3</accession>
<dbReference type="EMBL" id="DVON01000129">
    <property type="protein sequence ID" value="HIV12656.1"/>
    <property type="molecule type" value="Genomic_DNA"/>
</dbReference>
<reference evidence="1" key="1">
    <citation type="submission" date="2020-10" db="EMBL/GenBank/DDBJ databases">
        <authorList>
            <person name="Gilroy R."/>
        </authorList>
    </citation>
    <scope>NUCLEOTIDE SEQUENCE</scope>
    <source>
        <strain evidence="1">ChiBcec2-4451</strain>
    </source>
</reference>
<dbReference type="Proteomes" id="UP000886723">
    <property type="component" value="Unassembled WGS sequence"/>
</dbReference>
<protein>
    <submittedName>
        <fullName evidence="1">Uncharacterized protein</fullName>
    </submittedName>
</protein>
<evidence type="ECO:0000313" key="1">
    <source>
        <dbReference type="EMBL" id="HIV12656.1"/>
    </source>
</evidence>
<reference evidence="1" key="2">
    <citation type="journal article" date="2021" name="PeerJ">
        <title>Extensive microbial diversity within the chicken gut microbiome revealed by metagenomics and culture.</title>
        <authorList>
            <person name="Gilroy R."/>
            <person name="Ravi A."/>
            <person name="Getino M."/>
            <person name="Pursley I."/>
            <person name="Horton D.L."/>
            <person name="Alikhan N.F."/>
            <person name="Baker D."/>
            <person name="Gharbi K."/>
            <person name="Hall N."/>
            <person name="Watson M."/>
            <person name="Adriaenssens E.M."/>
            <person name="Foster-Nyarko E."/>
            <person name="Jarju S."/>
            <person name="Secka A."/>
            <person name="Antonio M."/>
            <person name="Oren A."/>
            <person name="Chaudhuri R.R."/>
            <person name="La Ragione R."/>
            <person name="Hildebrand F."/>
            <person name="Pallen M.J."/>
        </authorList>
    </citation>
    <scope>NUCLEOTIDE SEQUENCE</scope>
    <source>
        <strain evidence="1">ChiBcec2-4451</strain>
    </source>
</reference>
<dbReference type="AlphaFoldDB" id="A0A9D1T5Y3"/>
<evidence type="ECO:0000313" key="2">
    <source>
        <dbReference type="Proteomes" id="UP000886723"/>
    </source>
</evidence>
<organism evidence="1 2">
    <name type="scientific">Candidatus Pullilachnospira stercoravium</name>
    <dbReference type="NCBI Taxonomy" id="2840913"/>
    <lineage>
        <taxon>Bacteria</taxon>
        <taxon>Bacillati</taxon>
        <taxon>Bacillota</taxon>
        <taxon>Clostridia</taxon>
        <taxon>Lachnospirales</taxon>
        <taxon>Lachnospiraceae</taxon>
        <taxon>Lachnospiraceae incertae sedis</taxon>
        <taxon>Candidatus Pullilachnospira</taxon>
    </lineage>
</organism>
<sequence>MCGGIALPGTALDGIRAIRVPGEGVVIVENLTTYHDCAEHNCKAEQETIEAARLLRGG</sequence>
<gene>
    <name evidence="1" type="ORF">IAA63_05885</name>
</gene>
<name>A0A9D1T5Y3_9FIRM</name>
<comment type="caution">
    <text evidence="1">The sequence shown here is derived from an EMBL/GenBank/DDBJ whole genome shotgun (WGS) entry which is preliminary data.</text>
</comment>